<feature type="compositionally biased region" description="Polar residues" evidence="12">
    <location>
        <begin position="694"/>
        <end position="717"/>
    </location>
</feature>
<dbReference type="CDD" id="cd00180">
    <property type="entry name" value="PKc"/>
    <property type="match status" value="1"/>
</dbReference>
<evidence type="ECO:0000256" key="5">
    <source>
        <dbReference type="ARBA" id="ARBA00022741"/>
    </source>
</evidence>
<dbReference type="InterPro" id="IPR050660">
    <property type="entry name" value="NEK_Ser/Thr_kinase"/>
</dbReference>
<dbReference type="OrthoDB" id="4062651at2759"/>
<dbReference type="InterPro" id="IPR000719">
    <property type="entry name" value="Prot_kinase_dom"/>
</dbReference>
<dbReference type="InterPro" id="IPR008271">
    <property type="entry name" value="Ser/Thr_kinase_AS"/>
</dbReference>
<keyword evidence="5 10" id="KW-0547">Nucleotide-binding</keyword>
<sequence>MATTITSDDETLIDDHNPTRDDRITIDDWSQTGRGSHVEFDHKEIVPLGQDRFLGRGAMGDVYETTVQGWKIAHKRIVVKRKIGAAEKREIDILKRLSSHTHMIQLVGTYTHRQFLGILLYPVAICDLHTFFEDVEAWSSLESEDITTEARLQHLDPVHKDRLEALGYNFPRTKSRYWASPVYSRIGCLISAIAYLHDQKIRHKDLKPSNILLSQDRLWLSDFGSATDFSLLSQSATDNERGTPRYFSPEVAAWQPNGRAADVFSLGCILLEILVLHDRGSLEHIRQNRSPDPSFHANLDRIETWRTSLEQMKSHRRHFILQEIGFMLLREPAARPTAEQLLTRVTAYDLATISRLSLFGNCCKSILVTRKSHQIFERNRRDLEKQLQVTKEQLESERDDMDRLRSKHKDLCETRHDLQKQLGHDNMTIKEYQLVLQHQADEFVKEKQTLMQKHADESAGRERKNEAFWDRMRLQNDDLWKAEIRKQEIQFTQRIDELEAKIASKANETSPTTTSRPSRSTRPTSATNAPKSAEKERDNQRTQTRGLAKQQSGVQTPRDRDKQGGLEILQSETLDVVARLTAKPQPGSRTETSKPQRNNKQTVQGERVRSREITPDDELDPFLSRSFDDDLDPYLSRSFDDIEKKPWDRRKQEQRKQEEQWKLEQPGQQEQLEEHQREHSRGYSRTAPMDNQRYEVSSTVRNLSQSGFAKRSPSSWKQFKDKVVGKT</sequence>
<feature type="compositionally biased region" description="Low complexity" evidence="12">
    <location>
        <begin position="509"/>
        <end position="525"/>
    </location>
</feature>
<dbReference type="PROSITE" id="PS00108">
    <property type="entry name" value="PROTEIN_KINASE_ST"/>
    <property type="match status" value="1"/>
</dbReference>
<proteinExistence type="inferred from homology"/>
<keyword evidence="4" id="KW-0808">Transferase</keyword>
<feature type="compositionally biased region" description="Basic and acidic residues" evidence="12">
    <location>
        <begin position="672"/>
        <end position="681"/>
    </location>
</feature>
<feature type="domain" description="Protein kinase" evidence="13">
    <location>
        <begin position="48"/>
        <end position="351"/>
    </location>
</feature>
<dbReference type="EC" id="2.7.11.1" evidence="2"/>
<feature type="compositionally biased region" description="Basic and acidic residues" evidence="12">
    <location>
        <begin position="13"/>
        <end position="26"/>
    </location>
</feature>
<feature type="binding site" evidence="10">
    <location>
        <position position="80"/>
    </location>
    <ligand>
        <name>ATP</name>
        <dbReference type="ChEBI" id="CHEBI:30616"/>
    </ligand>
</feature>
<reference evidence="14" key="1">
    <citation type="journal article" date="2020" name="Stud. Mycol.">
        <title>101 Dothideomycetes genomes: a test case for predicting lifestyles and emergence of pathogens.</title>
        <authorList>
            <person name="Haridas S."/>
            <person name="Albert R."/>
            <person name="Binder M."/>
            <person name="Bloem J."/>
            <person name="Labutti K."/>
            <person name="Salamov A."/>
            <person name="Andreopoulos B."/>
            <person name="Baker S."/>
            <person name="Barry K."/>
            <person name="Bills G."/>
            <person name="Bluhm B."/>
            <person name="Cannon C."/>
            <person name="Castanera R."/>
            <person name="Culley D."/>
            <person name="Daum C."/>
            <person name="Ezra D."/>
            <person name="Gonzalez J."/>
            <person name="Henrissat B."/>
            <person name="Kuo A."/>
            <person name="Liang C."/>
            <person name="Lipzen A."/>
            <person name="Lutzoni F."/>
            <person name="Magnuson J."/>
            <person name="Mondo S."/>
            <person name="Nolan M."/>
            <person name="Ohm R."/>
            <person name="Pangilinan J."/>
            <person name="Park H.-J."/>
            <person name="Ramirez L."/>
            <person name="Alfaro M."/>
            <person name="Sun H."/>
            <person name="Tritt A."/>
            <person name="Yoshinaga Y."/>
            <person name="Zwiers L.-H."/>
            <person name="Turgeon B."/>
            <person name="Goodwin S."/>
            <person name="Spatafora J."/>
            <person name="Crous P."/>
            <person name="Grigoriev I."/>
        </authorList>
    </citation>
    <scope>NUCLEOTIDE SEQUENCE</scope>
    <source>
        <strain evidence="14">CBS 113818</strain>
    </source>
</reference>
<evidence type="ECO:0000256" key="2">
    <source>
        <dbReference type="ARBA" id="ARBA00012513"/>
    </source>
</evidence>
<name>A0A6A6ZRB5_9PLEO</name>
<feature type="region of interest" description="Disordered" evidence="12">
    <location>
        <begin position="502"/>
        <end position="570"/>
    </location>
</feature>
<evidence type="ECO:0000256" key="6">
    <source>
        <dbReference type="ARBA" id="ARBA00022777"/>
    </source>
</evidence>
<dbReference type="PROSITE" id="PS00107">
    <property type="entry name" value="PROTEIN_KINASE_ATP"/>
    <property type="match status" value="1"/>
</dbReference>
<keyword evidence="15" id="KW-1185">Reference proteome</keyword>
<protein>
    <recommendedName>
        <fullName evidence="2">non-specific serine/threonine protein kinase</fullName>
        <ecNumber evidence="2">2.7.11.1</ecNumber>
    </recommendedName>
</protein>
<dbReference type="SUPFAM" id="SSF56112">
    <property type="entry name" value="Protein kinase-like (PK-like)"/>
    <property type="match status" value="1"/>
</dbReference>
<evidence type="ECO:0000313" key="15">
    <source>
        <dbReference type="Proteomes" id="UP000799424"/>
    </source>
</evidence>
<dbReference type="Gene3D" id="3.30.200.20">
    <property type="entry name" value="Phosphorylase Kinase, domain 1"/>
    <property type="match status" value="1"/>
</dbReference>
<comment type="catalytic activity">
    <reaction evidence="8">
        <text>L-threonyl-[protein] + ATP = O-phospho-L-threonyl-[protein] + ADP + H(+)</text>
        <dbReference type="Rhea" id="RHEA:46608"/>
        <dbReference type="Rhea" id="RHEA-COMP:11060"/>
        <dbReference type="Rhea" id="RHEA-COMP:11605"/>
        <dbReference type="ChEBI" id="CHEBI:15378"/>
        <dbReference type="ChEBI" id="CHEBI:30013"/>
        <dbReference type="ChEBI" id="CHEBI:30616"/>
        <dbReference type="ChEBI" id="CHEBI:61977"/>
        <dbReference type="ChEBI" id="CHEBI:456216"/>
        <dbReference type="EC" id="2.7.11.1"/>
    </reaction>
</comment>
<comment type="catalytic activity">
    <reaction evidence="9">
        <text>L-seryl-[protein] + ATP = O-phospho-L-seryl-[protein] + ADP + H(+)</text>
        <dbReference type="Rhea" id="RHEA:17989"/>
        <dbReference type="Rhea" id="RHEA-COMP:9863"/>
        <dbReference type="Rhea" id="RHEA-COMP:11604"/>
        <dbReference type="ChEBI" id="CHEBI:15378"/>
        <dbReference type="ChEBI" id="CHEBI:29999"/>
        <dbReference type="ChEBI" id="CHEBI:30616"/>
        <dbReference type="ChEBI" id="CHEBI:83421"/>
        <dbReference type="ChEBI" id="CHEBI:456216"/>
        <dbReference type="EC" id="2.7.11.1"/>
    </reaction>
</comment>
<dbReference type="InterPro" id="IPR011009">
    <property type="entry name" value="Kinase-like_dom_sf"/>
</dbReference>
<feature type="region of interest" description="Disordered" evidence="12">
    <location>
        <begin position="1"/>
        <end position="27"/>
    </location>
</feature>
<feature type="coiled-coil region" evidence="11">
    <location>
        <begin position="373"/>
        <end position="421"/>
    </location>
</feature>
<evidence type="ECO:0000313" key="14">
    <source>
        <dbReference type="EMBL" id="KAF2823346.1"/>
    </source>
</evidence>
<dbReference type="PROSITE" id="PS50011">
    <property type="entry name" value="PROTEIN_KINASE_DOM"/>
    <property type="match status" value="1"/>
</dbReference>
<evidence type="ECO:0000259" key="13">
    <source>
        <dbReference type="PROSITE" id="PS50011"/>
    </source>
</evidence>
<feature type="compositionally biased region" description="Polar residues" evidence="12">
    <location>
        <begin position="541"/>
        <end position="555"/>
    </location>
</feature>
<dbReference type="AlphaFoldDB" id="A0A6A6ZRB5"/>
<accession>A0A6A6ZRB5</accession>
<evidence type="ECO:0000256" key="11">
    <source>
        <dbReference type="SAM" id="Coils"/>
    </source>
</evidence>
<dbReference type="PANTHER" id="PTHR43671:SF98">
    <property type="entry name" value="SERINE_THREONINE-PROTEIN KINASE NEK11"/>
    <property type="match status" value="1"/>
</dbReference>
<evidence type="ECO:0000256" key="12">
    <source>
        <dbReference type="SAM" id="MobiDB-lite"/>
    </source>
</evidence>
<organism evidence="14 15">
    <name type="scientific">Ophiobolus disseminans</name>
    <dbReference type="NCBI Taxonomy" id="1469910"/>
    <lineage>
        <taxon>Eukaryota</taxon>
        <taxon>Fungi</taxon>
        <taxon>Dikarya</taxon>
        <taxon>Ascomycota</taxon>
        <taxon>Pezizomycotina</taxon>
        <taxon>Dothideomycetes</taxon>
        <taxon>Pleosporomycetidae</taxon>
        <taxon>Pleosporales</taxon>
        <taxon>Pleosporineae</taxon>
        <taxon>Phaeosphaeriaceae</taxon>
        <taxon>Ophiobolus</taxon>
    </lineage>
</organism>
<gene>
    <name evidence="14" type="ORF">CC86DRAFT_66216</name>
</gene>
<feature type="region of interest" description="Disordered" evidence="12">
    <location>
        <begin position="583"/>
        <end position="727"/>
    </location>
</feature>
<feature type="compositionally biased region" description="Basic and acidic residues" evidence="12">
    <location>
        <begin position="638"/>
        <end position="662"/>
    </location>
</feature>
<dbReference type="Proteomes" id="UP000799424">
    <property type="component" value="Unassembled WGS sequence"/>
</dbReference>
<dbReference type="PANTHER" id="PTHR43671">
    <property type="entry name" value="SERINE/THREONINE-PROTEIN KINASE NEK"/>
    <property type="match status" value="1"/>
</dbReference>
<evidence type="ECO:0000256" key="7">
    <source>
        <dbReference type="ARBA" id="ARBA00022840"/>
    </source>
</evidence>
<feature type="compositionally biased region" description="Basic and acidic residues" evidence="12">
    <location>
        <begin position="718"/>
        <end position="727"/>
    </location>
</feature>
<dbReference type="GO" id="GO:0004674">
    <property type="term" value="F:protein serine/threonine kinase activity"/>
    <property type="evidence" value="ECO:0007669"/>
    <property type="project" value="UniProtKB-KW"/>
</dbReference>
<dbReference type="InterPro" id="IPR017441">
    <property type="entry name" value="Protein_kinase_ATP_BS"/>
</dbReference>
<evidence type="ECO:0000256" key="8">
    <source>
        <dbReference type="ARBA" id="ARBA00047899"/>
    </source>
</evidence>
<keyword evidence="3" id="KW-0723">Serine/threonine-protein kinase</keyword>
<dbReference type="SMART" id="SM00220">
    <property type="entry name" value="S_TKc"/>
    <property type="match status" value="1"/>
</dbReference>
<dbReference type="Gene3D" id="1.10.510.10">
    <property type="entry name" value="Transferase(Phosphotransferase) domain 1"/>
    <property type="match status" value="1"/>
</dbReference>
<dbReference type="Pfam" id="PF00069">
    <property type="entry name" value="Pkinase"/>
    <property type="match status" value="1"/>
</dbReference>
<feature type="compositionally biased region" description="Polar residues" evidence="12">
    <location>
        <begin position="587"/>
        <end position="604"/>
    </location>
</feature>
<dbReference type="EMBL" id="MU006232">
    <property type="protein sequence ID" value="KAF2823346.1"/>
    <property type="molecule type" value="Genomic_DNA"/>
</dbReference>
<evidence type="ECO:0000256" key="4">
    <source>
        <dbReference type="ARBA" id="ARBA00022679"/>
    </source>
</evidence>
<evidence type="ECO:0000256" key="9">
    <source>
        <dbReference type="ARBA" id="ARBA00048679"/>
    </source>
</evidence>
<keyword evidence="6 14" id="KW-0418">Kinase</keyword>
<keyword evidence="7 10" id="KW-0067">ATP-binding</keyword>
<evidence type="ECO:0000256" key="10">
    <source>
        <dbReference type="PROSITE-ProRule" id="PRU10141"/>
    </source>
</evidence>
<comment type="similarity">
    <text evidence="1">Belongs to the protein kinase superfamily. NEK Ser/Thr protein kinase family. NIMA subfamily.</text>
</comment>
<keyword evidence="11" id="KW-0175">Coiled coil</keyword>
<evidence type="ECO:0000256" key="1">
    <source>
        <dbReference type="ARBA" id="ARBA00010886"/>
    </source>
</evidence>
<dbReference type="GO" id="GO:0005524">
    <property type="term" value="F:ATP binding"/>
    <property type="evidence" value="ECO:0007669"/>
    <property type="project" value="UniProtKB-UniRule"/>
</dbReference>
<evidence type="ECO:0000256" key="3">
    <source>
        <dbReference type="ARBA" id="ARBA00022527"/>
    </source>
</evidence>